<dbReference type="AlphaFoldDB" id="A0A9W4NK14"/>
<dbReference type="EMBL" id="CAJVPD010000234">
    <property type="protein sequence ID" value="CAG8378920.1"/>
    <property type="molecule type" value="Genomic_DNA"/>
</dbReference>
<comment type="caution">
    <text evidence="1">The sequence shown here is derived from an EMBL/GenBank/DDBJ whole genome shotgun (WGS) entry which is preliminary data.</text>
</comment>
<sequence>MFPSKFLQTRPEYQPEAGHSLLAIQCLTYLQKVDEEGLMPFGFYLGGNDNSRSNFYSFRYYATEAWIFHCAGAGTSRLNPPLAGILQVFWWGDHAAEPMFNKWVFFSIRYQNADRFLRPIIRDGSGSLLVDFEPTPFFLACQYGFQEVIEVLLSKGWDINQPLGNGSGLSLACREGDFKLASYLIDHGATVAIDPVKWIEDAGDPRYGYEAIEEPLIDTLKSGDLRILKLLLNHKGAAPLQAAMEFLLRERNEIEPYMNISSSKARPMESWDEQIDIMLAHFPDFEYSANVQKEMFLGGPKLTEKLLARNASLQVTDDTLEHLFRYVTTAQNAKDIIRCLLPLPDFVASRTFISVLKFYDQGDEENALELMEYTLSLNRSGPAISTLEEALHAAITNNWGHTLFTKALLRLNKSSKVSDDLILWTFRNSKQPNRVIDLLLQHDPTPRKFSQSELKELPVPRYGASRSLAHLVSCSPDLEVDQELFTMAVNDPFSRNEDFELLLGHAPNVVLSTKLIKAARSVGSDWAVSQVAASTQPQEITDDILRAALDYWHTFYADKIASQTMKEVLRIAPNDLTLSEKTYFVAFDSNPRVCRQVLQRWPSERAITPGIQSASGFQLLIEAMPSIEISPASILSFCQEKSYGSPAETFKSILAFQPHTVITEDMLFAVAESSDYDDMKIELLQALLEHDPHVDRTKRVIERAIRSKRNSTGMLEVILNDQPQLELSPLSLSMCEFYWRNDFNEYEKTLNRALERSRGCRLDEKEMLGMMAICTLNALRVILVVRPDAVVTERVIEQLVSNRTFNWTRSYTSGLFDMLMDRAGISEAEREAWTVRFPFIKLKNRNR</sequence>
<evidence type="ECO:0000313" key="2">
    <source>
        <dbReference type="Proteomes" id="UP001152592"/>
    </source>
</evidence>
<protein>
    <submittedName>
        <fullName evidence="1">Uncharacterized protein</fullName>
    </submittedName>
</protein>
<dbReference type="InterPro" id="IPR002110">
    <property type="entry name" value="Ankyrin_rpt"/>
</dbReference>
<dbReference type="InterPro" id="IPR036770">
    <property type="entry name" value="Ankyrin_rpt-contain_sf"/>
</dbReference>
<accession>A0A9W4NK14</accession>
<evidence type="ECO:0000313" key="1">
    <source>
        <dbReference type="EMBL" id="CAG8378920.1"/>
    </source>
</evidence>
<dbReference type="Proteomes" id="UP001152592">
    <property type="component" value="Unassembled WGS sequence"/>
</dbReference>
<dbReference type="SUPFAM" id="SSF48403">
    <property type="entry name" value="Ankyrin repeat"/>
    <property type="match status" value="1"/>
</dbReference>
<proteinExistence type="predicted"/>
<gene>
    <name evidence="1" type="ORF">PSALAMII_LOCUS5492</name>
</gene>
<dbReference type="Gene3D" id="1.25.40.20">
    <property type="entry name" value="Ankyrin repeat-containing domain"/>
    <property type="match status" value="1"/>
</dbReference>
<dbReference type="OrthoDB" id="61870at2759"/>
<name>A0A9W4NK14_9EURO</name>
<organism evidence="1 2">
    <name type="scientific">Penicillium salamii</name>
    <dbReference type="NCBI Taxonomy" id="1612424"/>
    <lineage>
        <taxon>Eukaryota</taxon>
        <taxon>Fungi</taxon>
        <taxon>Dikarya</taxon>
        <taxon>Ascomycota</taxon>
        <taxon>Pezizomycotina</taxon>
        <taxon>Eurotiomycetes</taxon>
        <taxon>Eurotiomycetidae</taxon>
        <taxon>Eurotiales</taxon>
        <taxon>Aspergillaceae</taxon>
        <taxon>Penicillium</taxon>
    </lineage>
</organism>
<dbReference type="SMART" id="SM00248">
    <property type="entry name" value="ANK"/>
    <property type="match status" value="4"/>
</dbReference>
<reference evidence="1" key="1">
    <citation type="submission" date="2021-07" db="EMBL/GenBank/DDBJ databases">
        <authorList>
            <person name="Branca A.L. A."/>
        </authorList>
    </citation>
    <scope>NUCLEOTIDE SEQUENCE</scope>
</reference>